<dbReference type="AlphaFoldDB" id="A0A0M2USM1"/>
<keyword evidence="3" id="KW-0687">Ribonucleoprotein</keyword>
<keyword evidence="7" id="KW-1185">Reference proteome</keyword>
<evidence type="ECO:0000313" key="7">
    <source>
        <dbReference type="Proteomes" id="UP000034954"/>
    </source>
</evidence>
<dbReference type="GO" id="GO:0003735">
    <property type="term" value="F:structural constituent of ribosome"/>
    <property type="evidence" value="ECO:0007669"/>
    <property type="project" value="InterPro"/>
</dbReference>
<name>A0A0M2USM1_9BACT</name>
<dbReference type="GO" id="GO:0005840">
    <property type="term" value="C:ribosome"/>
    <property type="evidence" value="ECO:0007669"/>
    <property type="project" value="UniProtKB-KW"/>
</dbReference>
<protein>
    <recommendedName>
        <fullName evidence="4">Large ribosomal subunit protein bL34</fullName>
    </recommendedName>
    <alternativeName>
        <fullName evidence="5">50S ribosomal protein L34</fullName>
    </alternativeName>
</protein>
<keyword evidence="2 6" id="KW-0689">Ribosomal protein</keyword>
<dbReference type="Pfam" id="PF00468">
    <property type="entry name" value="Ribosomal_L34"/>
    <property type="match status" value="1"/>
</dbReference>
<sequence>MKVNIRKSSIKHKKMCGFRKRMRTKGGRAILKRRRRIGRRPLLDV</sequence>
<evidence type="ECO:0000313" key="6">
    <source>
        <dbReference type="EMBL" id="KKO18842.1"/>
    </source>
</evidence>
<accession>A0A0M2USM1</accession>
<gene>
    <name evidence="6" type="ORF">BROFUL_02435</name>
</gene>
<comment type="caution">
    <text evidence="6">The sequence shown here is derived from an EMBL/GenBank/DDBJ whole genome shotgun (WGS) entry which is preliminary data.</text>
</comment>
<dbReference type="Proteomes" id="UP000034954">
    <property type="component" value="Unassembled WGS sequence"/>
</dbReference>
<evidence type="ECO:0000256" key="4">
    <source>
        <dbReference type="ARBA" id="ARBA00035177"/>
    </source>
</evidence>
<evidence type="ECO:0000256" key="1">
    <source>
        <dbReference type="ARBA" id="ARBA00010111"/>
    </source>
</evidence>
<dbReference type="InterPro" id="IPR000271">
    <property type="entry name" value="Ribosomal_bL34"/>
</dbReference>
<organism evidence="6 7">
    <name type="scientific">Candidatus Brocadia fulgida</name>
    <dbReference type="NCBI Taxonomy" id="380242"/>
    <lineage>
        <taxon>Bacteria</taxon>
        <taxon>Pseudomonadati</taxon>
        <taxon>Planctomycetota</taxon>
        <taxon>Candidatus Brocadiia</taxon>
        <taxon>Candidatus Brocadiales</taxon>
        <taxon>Candidatus Brocadiaceae</taxon>
        <taxon>Candidatus Brocadia</taxon>
    </lineage>
</organism>
<comment type="similarity">
    <text evidence="1">Belongs to the bacterial ribosomal protein bL34 family.</text>
</comment>
<dbReference type="GO" id="GO:1990904">
    <property type="term" value="C:ribonucleoprotein complex"/>
    <property type="evidence" value="ECO:0007669"/>
    <property type="project" value="UniProtKB-KW"/>
</dbReference>
<dbReference type="GO" id="GO:0006412">
    <property type="term" value="P:translation"/>
    <property type="evidence" value="ECO:0007669"/>
    <property type="project" value="InterPro"/>
</dbReference>
<evidence type="ECO:0000256" key="3">
    <source>
        <dbReference type="ARBA" id="ARBA00023274"/>
    </source>
</evidence>
<evidence type="ECO:0000256" key="5">
    <source>
        <dbReference type="ARBA" id="ARBA00035489"/>
    </source>
</evidence>
<dbReference type="EMBL" id="LAQJ01000232">
    <property type="protein sequence ID" value="KKO18842.1"/>
    <property type="molecule type" value="Genomic_DNA"/>
</dbReference>
<dbReference type="Gene3D" id="1.10.287.3980">
    <property type="match status" value="1"/>
</dbReference>
<reference evidence="6 7" key="1">
    <citation type="journal article" date="2013" name="BMC Microbiol.">
        <title>Identification of the type II cytochrome c maturation pathway in anammox bacteria by comparative genomics.</title>
        <authorList>
            <person name="Ferousi C."/>
            <person name="Speth D.R."/>
            <person name="Reimann J."/>
            <person name="Op den Camp H.J."/>
            <person name="Allen J.W."/>
            <person name="Keltjens J.T."/>
            <person name="Jetten M.S."/>
        </authorList>
    </citation>
    <scope>NUCLEOTIDE SEQUENCE [LARGE SCALE GENOMIC DNA]</scope>
    <source>
        <strain evidence="6">RU1</strain>
    </source>
</reference>
<proteinExistence type="inferred from homology"/>
<evidence type="ECO:0000256" key="2">
    <source>
        <dbReference type="ARBA" id="ARBA00022980"/>
    </source>
</evidence>